<dbReference type="Proteomes" id="UP000050640">
    <property type="component" value="Unplaced"/>
</dbReference>
<name>A0A0R3RKC7_9BILA</name>
<dbReference type="Gene3D" id="3.90.70.80">
    <property type="match status" value="1"/>
</dbReference>
<reference evidence="2" key="1">
    <citation type="submission" date="2017-02" db="UniProtKB">
        <authorList>
            <consortium name="WormBaseParasite"/>
        </authorList>
    </citation>
    <scope>IDENTIFICATION</scope>
</reference>
<evidence type="ECO:0000313" key="2">
    <source>
        <dbReference type="WBParaSite" id="EEL_0000193601-mRNA-1"/>
    </source>
</evidence>
<evidence type="ECO:0000313" key="1">
    <source>
        <dbReference type="Proteomes" id="UP000050640"/>
    </source>
</evidence>
<sequence>MDMFDRPIQTIDVEKANNCLFQSLAYYLAGSEKEYQILRDCIIGFEIEHPDEFIAIKDWTNESWTAHVEMLAETGVGTDMELYAFAAMFGIDVWVFQKDQWTCYRPMFEIFGDECKSKPMYASWLASLHKLDKET</sequence>
<dbReference type="AlphaFoldDB" id="A0A0R3RKC7"/>
<keyword evidence="1" id="KW-1185">Reference proteome</keyword>
<dbReference type="SUPFAM" id="SSF54001">
    <property type="entry name" value="Cysteine proteinases"/>
    <property type="match status" value="1"/>
</dbReference>
<dbReference type="CDD" id="cd22755">
    <property type="entry name" value="OTU_CeDUB-like"/>
    <property type="match status" value="1"/>
</dbReference>
<dbReference type="WBParaSite" id="EEL_0000193601-mRNA-1">
    <property type="protein sequence ID" value="EEL_0000193601-mRNA-1"/>
    <property type="gene ID" value="EEL_0000193601"/>
</dbReference>
<protein>
    <submittedName>
        <fullName evidence="2">OTU domain-containing protein</fullName>
    </submittedName>
</protein>
<dbReference type="InterPro" id="IPR038765">
    <property type="entry name" value="Papain-like_cys_pep_sf"/>
</dbReference>
<accession>A0A0R3RKC7</accession>
<proteinExistence type="predicted"/>
<organism evidence="1 2">
    <name type="scientific">Elaeophora elaphi</name>
    <dbReference type="NCBI Taxonomy" id="1147741"/>
    <lineage>
        <taxon>Eukaryota</taxon>
        <taxon>Metazoa</taxon>
        <taxon>Ecdysozoa</taxon>
        <taxon>Nematoda</taxon>
        <taxon>Chromadorea</taxon>
        <taxon>Rhabditida</taxon>
        <taxon>Spirurina</taxon>
        <taxon>Spiruromorpha</taxon>
        <taxon>Filarioidea</taxon>
        <taxon>Onchocercidae</taxon>
        <taxon>Elaeophora</taxon>
    </lineage>
</organism>